<evidence type="ECO:0000313" key="6">
    <source>
        <dbReference type="Proteomes" id="UP001370348"/>
    </source>
</evidence>
<evidence type="ECO:0000259" key="4">
    <source>
        <dbReference type="Pfam" id="PF01555"/>
    </source>
</evidence>
<comment type="similarity">
    <text evidence="3">Belongs to the N(4)/N(6)-methyltransferase family.</text>
</comment>
<protein>
    <recommendedName>
        <fullName evidence="3">Methyltransferase</fullName>
        <ecNumber evidence="3">2.1.1.-</ecNumber>
    </recommendedName>
</protein>
<evidence type="ECO:0000313" key="5">
    <source>
        <dbReference type="EMBL" id="WXB13848.1"/>
    </source>
</evidence>
<dbReference type="EC" id="2.1.1.-" evidence="3"/>
<dbReference type="Proteomes" id="UP001370348">
    <property type="component" value="Chromosome"/>
</dbReference>
<proteinExistence type="inferred from homology"/>
<dbReference type="EMBL" id="CP089984">
    <property type="protein sequence ID" value="WXB13848.1"/>
    <property type="molecule type" value="Genomic_DNA"/>
</dbReference>
<evidence type="ECO:0000256" key="1">
    <source>
        <dbReference type="ARBA" id="ARBA00022603"/>
    </source>
</evidence>
<dbReference type="InterPro" id="IPR002941">
    <property type="entry name" value="DNA_methylase_N4/N6"/>
</dbReference>
<sequence>MRETRDVTLLWEGKERIFGAEGPGLSKTAVAPKAAYCTDDRSGQLFFGDNLTILRGLASKFRESVTLAYLDPPFLTNRVHHAKKKGKTLDDRTELPAFDDRWTDRAAYLEALGTRLVAVRELLSPEGSVVVHVDPKTSHYVKVLCDEIFGDECFASEIVWRYRRWPSKTPNFQRVHDVLLRYRKDARETPRWNTLYEPLAASTVATWGVNKQRAVYAESGRRARSSTTPEATAGVPMGDVWDIGVIAPVARERTGYPSQKPEALLERLLRSLSDPGDLVLDPYAGSGTTLSVAARLGRPFIGIDASEVAIATAQRRLSALETPSVPAYGSAVPSVSPAR</sequence>
<dbReference type="CDD" id="cd02440">
    <property type="entry name" value="AdoMet_MTases"/>
    <property type="match status" value="1"/>
</dbReference>
<dbReference type="Pfam" id="PF01555">
    <property type="entry name" value="N6_N4_Mtase"/>
    <property type="match status" value="1"/>
</dbReference>
<accession>A0ABZ2LSI4</accession>
<organism evidence="5 6">
    <name type="scientific">Pendulispora albinea</name>
    <dbReference type="NCBI Taxonomy" id="2741071"/>
    <lineage>
        <taxon>Bacteria</taxon>
        <taxon>Pseudomonadati</taxon>
        <taxon>Myxococcota</taxon>
        <taxon>Myxococcia</taxon>
        <taxon>Myxococcales</taxon>
        <taxon>Sorangiineae</taxon>
        <taxon>Pendulisporaceae</taxon>
        <taxon>Pendulispora</taxon>
    </lineage>
</organism>
<keyword evidence="1" id="KW-0489">Methyltransferase</keyword>
<keyword evidence="2" id="KW-0808">Transferase</keyword>
<dbReference type="InterPro" id="IPR029063">
    <property type="entry name" value="SAM-dependent_MTases_sf"/>
</dbReference>
<reference evidence="5 6" key="1">
    <citation type="submission" date="2021-12" db="EMBL/GenBank/DDBJ databases">
        <title>Discovery of the Pendulisporaceae a myxobacterial family with distinct sporulation behavior and unique specialized metabolism.</title>
        <authorList>
            <person name="Garcia R."/>
            <person name="Popoff A."/>
            <person name="Bader C.D."/>
            <person name="Loehr J."/>
            <person name="Walesch S."/>
            <person name="Walt C."/>
            <person name="Boldt J."/>
            <person name="Bunk B."/>
            <person name="Haeckl F.J.F.P.J."/>
            <person name="Gunesch A.P."/>
            <person name="Birkelbach J."/>
            <person name="Nuebel U."/>
            <person name="Pietschmann T."/>
            <person name="Bach T."/>
            <person name="Mueller R."/>
        </authorList>
    </citation>
    <scope>NUCLEOTIDE SEQUENCE [LARGE SCALE GENOMIC DNA]</scope>
    <source>
        <strain evidence="5 6">MSr11954</strain>
    </source>
</reference>
<evidence type="ECO:0000256" key="2">
    <source>
        <dbReference type="ARBA" id="ARBA00022679"/>
    </source>
</evidence>
<name>A0ABZ2LSI4_9BACT</name>
<dbReference type="Gene3D" id="3.40.50.150">
    <property type="entry name" value="Vaccinia Virus protein VP39"/>
    <property type="match status" value="1"/>
</dbReference>
<evidence type="ECO:0000256" key="3">
    <source>
        <dbReference type="RuleBase" id="RU362026"/>
    </source>
</evidence>
<keyword evidence="6" id="KW-1185">Reference proteome</keyword>
<dbReference type="InterPro" id="IPR001091">
    <property type="entry name" value="RM_Methyltransferase"/>
</dbReference>
<dbReference type="PRINTS" id="PR00508">
    <property type="entry name" value="S21N4MTFRASE"/>
</dbReference>
<gene>
    <name evidence="5" type="ORF">LZC94_39195</name>
</gene>
<dbReference type="RefSeq" id="WP_394823465.1">
    <property type="nucleotide sequence ID" value="NZ_CP089984.1"/>
</dbReference>
<feature type="domain" description="DNA methylase N-4/N-6" evidence="4">
    <location>
        <begin position="65"/>
        <end position="314"/>
    </location>
</feature>
<dbReference type="SUPFAM" id="SSF53335">
    <property type="entry name" value="S-adenosyl-L-methionine-dependent methyltransferases"/>
    <property type="match status" value="1"/>
</dbReference>